<dbReference type="AlphaFoldDB" id="A0A1F6EMF0"/>
<protein>
    <recommendedName>
        <fullName evidence="12">Aminopeptidase</fullName>
    </recommendedName>
</protein>
<evidence type="ECO:0000256" key="3">
    <source>
        <dbReference type="ARBA" id="ARBA00001947"/>
    </source>
</evidence>
<reference evidence="10 11" key="1">
    <citation type="journal article" date="2016" name="Nat. Commun.">
        <title>Thousands of microbial genomes shed light on interconnected biogeochemical processes in an aquifer system.</title>
        <authorList>
            <person name="Anantharaman K."/>
            <person name="Brown C.T."/>
            <person name="Hug L.A."/>
            <person name="Sharon I."/>
            <person name="Castelle C.J."/>
            <person name="Probst A.J."/>
            <person name="Thomas B.C."/>
            <person name="Singh A."/>
            <person name="Wilkins M.J."/>
            <person name="Karaoz U."/>
            <person name="Brodie E.L."/>
            <person name="Williams K.H."/>
            <person name="Hubbard S.S."/>
            <person name="Banfield J.F."/>
        </authorList>
    </citation>
    <scope>NUCLEOTIDE SEQUENCE [LARGE SCALE GENOMIC DNA]</scope>
</reference>
<keyword evidence="5" id="KW-0031">Aminopeptidase</keyword>
<dbReference type="Gene3D" id="3.40.1830.10">
    <property type="entry name" value="Thermophilic metalloprotease (M29)"/>
    <property type="match status" value="1"/>
</dbReference>
<evidence type="ECO:0000313" key="10">
    <source>
        <dbReference type="EMBL" id="OGG74805.1"/>
    </source>
</evidence>
<name>A0A1F6EMF0_9BACT</name>
<dbReference type="GO" id="GO:0006508">
    <property type="term" value="P:proteolysis"/>
    <property type="evidence" value="ECO:0007669"/>
    <property type="project" value="UniProtKB-KW"/>
</dbReference>
<evidence type="ECO:0008006" key="12">
    <source>
        <dbReference type="Google" id="ProtNLM"/>
    </source>
</evidence>
<accession>A0A1F6EMF0</accession>
<evidence type="ECO:0000256" key="6">
    <source>
        <dbReference type="ARBA" id="ARBA00022670"/>
    </source>
</evidence>
<comment type="caution">
    <text evidence="10">The sequence shown here is derived from an EMBL/GenBank/DDBJ whole genome shotgun (WGS) entry which is preliminary data.</text>
</comment>
<evidence type="ECO:0000256" key="1">
    <source>
        <dbReference type="ARBA" id="ARBA00001941"/>
    </source>
</evidence>
<evidence type="ECO:0000256" key="9">
    <source>
        <dbReference type="ARBA" id="ARBA00023049"/>
    </source>
</evidence>
<keyword evidence="6" id="KW-0645">Protease</keyword>
<dbReference type="GO" id="GO:0046872">
    <property type="term" value="F:metal ion binding"/>
    <property type="evidence" value="ECO:0007669"/>
    <property type="project" value="UniProtKB-KW"/>
</dbReference>
<keyword evidence="8" id="KW-0378">Hydrolase</keyword>
<evidence type="ECO:0000313" key="11">
    <source>
        <dbReference type="Proteomes" id="UP000178587"/>
    </source>
</evidence>
<keyword evidence="9" id="KW-0482">Metalloprotease</keyword>
<dbReference type="GO" id="GO:0004177">
    <property type="term" value="F:aminopeptidase activity"/>
    <property type="evidence" value="ECO:0007669"/>
    <property type="project" value="UniProtKB-KW"/>
</dbReference>
<organism evidence="10 11">
    <name type="scientific">Candidatus Kaiserbacteria bacterium RIFCSPLOWO2_01_FULL_50_24</name>
    <dbReference type="NCBI Taxonomy" id="1798507"/>
    <lineage>
        <taxon>Bacteria</taxon>
        <taxon>Candidatus Kaiseribacteriota</taxon>
    </lineage>
</organism>
<dbReference type="Proteomes" id="UP000178587">
    <property type="component" value="Unassembled WGS sequence"/>
</dbReference>
<comment type="cofactor">
    <cofactor evidence="2">
        <name>Mg(2+)</name>
        <dbReference type="ChEBI" id="CHEBI:18420"/>
    </cofactor>
</comment>
<comment type="cofactor">
    <cofactor evidence="3">
        <name>Zn(2+)</name>
        <dbReference type="ChEBI" id="CHEBI:29105"/>
    </cofactor>
</comment>
<keyword evidence="7" id="KW-0479">Metal-binding</keyword>
<dbReference type="PANTHER" id="PTHR34448">
    <property type="entry name" value="AMINOPEPTIDASE"/>
    <property type="match status" value="1"/>
</dbReference>
<dbReference type="PANTHER" id="PTHR34448:SF3">
    <property type="entry name" value="AMINOPEPTIDASE AMPS"/>
    <property type="match status" value="1"/>
</dbReference>
<evidence type="ECO:0000256" key="4">
    <source>
        <dbReference type="ARBA" id="ARBA00008236"/>
    </source>
</evidence>
<dbReference type="STRING" id="1798507.A3A34_00235"/>
<dbReference type="InterPro" id="IPR035097">
    <property type="entry name" value="M29_N-terminal"/>
</dbReference>
<dbReference type="GO" id="GO:0008237">
    <property type="term" value="F:metallopeptidase activity"/>
    <property type="evidence" value="ECO:0007669"/>
    <property type="project" value="UniProtKB-KW"/>
</dbReference>
<dbReference type="PRINTS" id="PR00919">
    <property type="entry name" value="THERMOPTASE"/>
</dbReference>
<dbReference type="SUPFAM" id="SSF144052">
    <property type="entry name" value="Thermophilic metalloprotease-like"/>
    <property type="match status" value="1"/>
</dbReference>
<comment type="similarity">
    <text evidence="4">Belongs to the peptidase M29 family.</text>
</comment>
<evidence type="ECO:0000256" key="8">
    <source>
        <dbReference type="ARBA" id="ARBA00022801"/>
    </source>
</evidence>
<evidence type="ECO:0000256" key="5">
    <source>
        <dbReference type="ARBA" id="ARBA00022438"/>
    </source>
</evidence>
<gene>
    <name evidence="10" type="ORF">A3A34_00235</name>
</gene>
<dbReference type="InterPro" id="IPR000787">
    <property type="entry name" value="Peptidase_M29"/>
</dbReference>
<dbReference type="EMBL" id="MFLU01000015">
    <property type="protein sequence ID" value="OGG74805.1"/>
    <property type="molecule type" value="Genomic_DNA"/>
</dbReference>
<evidence type="ECO:0000256" key="2">
    <source>
        <dbReference type="ARBA" id="ARBA00001946"/>
    </source>
</evidence>
<dbReference type="Pfam" id="PF02073">
    <property type="entry name" value="Peptidase_M29"/>
    <property type="match status" value="1"/>
</dbReference>
<proteinExistence type="inferred from homology"/>
<evidence type="ECO:0000256" key="7">
    <source>
        <dbReference type="ARBA" id="ARBA00022723"/>
    </source>
</evidence>
<sequence length="416" mass="46748">MTQLSFDEKLKNYAKILAVHGLNIEPGEFVQINFGPYAEELATLVGEYAYELGARHVHLAYSSPRITYAQLIHGSDADKFFFPPYVHSRRENIVDSEGCFLSLRTNSEPDLFNSIPELSVKHRNAESQMLKRFRDEGINQGKVAWCVACPASPKEALKVYPDLSLEEAHKKYWDAIFRMTFADQPDCLERWRNMGALLLERRKKLDALKIRFLEYNGPGTDLRVGLAPESVWCGGSSVTAKGKRFQANIPSFEVFTTPDWRKTNGMVKITRPTIVSGILVEDLMLEFKDGVITYGSALNGWKTYEFYINTDEGARRLGEVALVGLDSPIAKESTLLRQILYTENAACHIATGSGHAKGIRNGQKMSKEELAKLGRNDSATHLDVMISDKDVDVVAITREGRAVPLLEKGHWVRQFA</sequence>
<comment type="cofactor">
    <cofactor evidence="1">
        <name>Co(2+)</name>
        <dbReference type="ChEBI" id="CHEBI:48828"/>
    </cofactor>
</comment>
<dbReference type="InterPro" id="IPR052170">
    <property type="entry name" value="M29_Exopeptidase"/>
</dbReference>